<keyword evidence="2" id="KW-1185">Reference proteome</keyword>
<organism evidence="1 2">
    <name type="scientific">Thamnidium elegans</name>
    <dbReference type="NCBI Taxonomy" id="101142"/>
    <lineage>
        <taxon>Eukaryota</taxon>
        <taxon>Fungi</taxon>
        <taxon>Fungi incertae sedis</taxon>
        <taxon>Mucoromycota</taxon>
        <taxon>Mucoromycotina</taxon>
        <taxon>Mucoromycetes</taxon>
        <taxon>Mucorales</taxon>
        <taxon>Mucorineae</taxon>
        <taxon>Mucoraceae</taxon>
        <taxon>Thamnidium</taxon>
    </lineage>
</organism>
<dbReference type="AlphaFoldDB" id="A0A8H7VN88"/>
<name>A0A8H7VN88_9FUNG</name>
<evidence type="ECO:0000313" key="1">
    <source>
        <dbReference type="EMBL" id="KAG2228831.1"/>
    </source>
</evidence>
<evidence type="ECO:0000313" key="2">
    <source>
        <dbReference type="Proteomes" id="UP000613177"/>
    </source>
</evidence>
<protein>
    <submittedName>
        <fullName evidence="1">Uncharacterized protein</fullName>
    </submittedName>
</protein>
<dbReference type="Proteomes" id="UP000613177">
    <property type="component" value="Unassembled WGS sequence"/>
</dbReference>
<reference evidence="1" key="1">
    <citation type="submission" date="2021-01" db="EMBL/GenBank/DDBJ databases">
        <title>Metabolic potential, ecology and presence of endohyphal bacteria is reflected in genomic diversity of Mucoromycotina.</title>
        <authorList>
            <person name="Muszewska A."/>
            <person name="Okrasinska A."/>
            <person name="Steczkiewicz K."/>
            <person name="Drgas O."/>
            <person name="Orlowska M."/>
            <person name="Perlinska-Lenart U."/>
            <person name="Aleksandrzak-Piekarczyk T."/>
            <person name="Szatraj K."/>
            <person name="Zielenkiewicz U."/>
            <person name="Pilsyk S."/>
            <person name="Malc E."/>
            <person name="Mieczkowski P."/>
            <person name="Kruszewska J.S."/>
            <person name="Biernat P."/>
            <person name="Pawlowska J."/>
        </authorList>
    </citation>
    <scope>NUCLEOTIDE SEQUENCE</scope>
    <source>
        <strain evidence="1">WA0000018081</strain>
    </source>
</reference>
<sequence>MNMSPCLPAVCKNTSPIYLLAERLPVAEASEDLQPVFRDEVIRPDPSVPIFEDLFDGDWGEDNDEQLHNYVNINRGVQSRLGLSPPTADERIRSVSMPPDIRYYRDSSLGDNNYELQRAVSMEPAINTTASTEISWFDLKDDPNNANKTRIKSHDGNVTEPSKVVATRRDNLKVIMVITLLRD</sequence>
<gene>
    <name evidence="1" type="ORF">INT48_007082</name>
</gene>
<dbReference type="EMBL" id="JAEPRE010000351">
    <property type="protein sequence ID" value="KAG2228831.1"/>
    <property type="molecule type" value="Genomic_DNA"/>
</dbReference>
<comment type="caution">
    <text evidence="1">The sequence shown here is derived from an EMBL/GenBank/DDBJ whole genome shotgun (WGS) entry which is preliminary data.</text>
</comment>
<proteinExistence type="predicted"/>
<accession>A0A8H7VN88</accession>